<keyword evidence="1" id="KW-0472">Membrane</keyword>
<evidence type="ECO:0000256" key="1">
    <source>
        <dbReference type="SAM" id="Phobius"/>
    </source>
</evidence>
<dbReference type="RefSeq" id="WP_132315566.1">
    <property type="nucleotide sequence ID" value="NZ_FWZT01000002.1"/>
</dbReference>
<feature type="transmembrane region" description="Helical" evidence="1">
    <location>
        <begin position="121"/>
        <end position="137"/>
    </location>
</feature>
<evidence type="ECO:0000313" key="2">
    <source>
        <dbReference type="EMBL" id="SME94173.1"/>
    </source>
</evidence>
<dbReference type="EMBL" id="FWZT01000002">
    <property type="protein sequence ID" value="SME94173.1"/>
    <property type="molecule type" value="Genomic_DNA"/>
</dbReference>
<sequence length="160" mass="17468">MNPASFFSKVIPSKKYSFLSDLSLKQISHHISQVNAGGALRGSLSGRNFRLSEQISDIGIFRLVFQGCLREENETVAVKAQASFGAKTKSVMMLIVGGISIWMAHTLLLMVRSIINGSPDLKLVTLILAGVFMFQAVKQVSLLGWNACLTQSEGAFLEIF</sequence>
<organism evidence="2 3">
    <name type="scientific">Pseudobacteriovorax antillogorgiicola</name>
    <dbReference type="NCBI Taxonomy" id="1513793"/>
    <lineage>
        <taxon>Bacteria</taxon>
        <taxon>Pseudomonadati</taxon>
        <taxon>Bdellovibrionota</taxon>
        <taxon>Oligoflexia</taxon>
        <taxon>Oligoflexales</taxon>
        <taxon>Pseudobacteriovoracaceae</taxon>
        <taxon>Pseudobacteriovorax</taxon>
    </lineage>
</organism>
<dbReference type="AlphaFoldDB" id="A0A1Y6B764"/>
<keyword evidence="3" id="KW-1185">Reference proteome</keyword>
<protein>
    <submittedName>
        <fullName evidence="2">Uncharacterized protein</fullName>
    </submittedName>
</protein>
<gene>
    <name evidence="2" type="ORF">SAMN06296036_10296</name>
</gene>
<keyword evidence="1" id="KW-0812">Transmembrane</keyword>
<name>A0A1Y6B764_9BACT</name>
<accession>A0A1Y6B764</accession>
<dbReference type="Proteomes" id="UP000192907">
    <property type="component" value="Unassembled WGS sequence"/>
</dbReference>
<keyword evidence="1" id="KW-1133">Transmembrane helix</keyword>
<proteinExistence type="predicted"/>
<reference evidence="3" key="1">
    <citation type="submission" date="2017-04" db="EMBL/GenBank/DDBJ databases">
        <authorList>
            <person name="Varghese N."/>
            <person name="Submissions S."/>
        </authorList>
    </citation>
    <scope>NUCLEOTIDE SEQUENCE [LARGE SCALE GENOMIC DNA]</scope>
    <source>
        <strain evidence="3">RKEM611</strain>
    </source>
</reference>
<evidence type="ECO:0000313" key="3">
    <source>
        <dbReference type="Proteomes" id="UP000192907"/>
    </source>
</evidence>
<feature type="transmembrane region" description="Helical" evidence="1">
    <location>
        <begin position="91"/>
        <end position="115"/>
    </location>
</feature>